<organism evidence="7 8">
    <name type="scientific">Mangrovibacterium diazotrophicum</name>
    <dbReference type="NCBI Taxonomy" id="1261403"/>
    <lineage>
        <taxon>Bacteria</taxon>
        <taxon>Pseudomonadati</taxon>
        <taxon>Bacteroidota</taxon>
        <taxon>Bacteroidia</taxon>
        <taxon>Marinilabiliales</taxon>
        <taxon>Prolixibacteraceae</taxon>
        <taxon>Mangrovibacterium</taxon>
    </lineage>
</organism>
<dbReference type="OrthoDB" id="9789406at2"/>
<dbReference type="Proteomes" id="UP000283387">
    <property type="component" value="Unassembled WGS sequence"/>
</dbReference>
<evidence type="ECO:0000256" key="1">
    <source>
        <dbReference type="ARBA" id="ARBA00006926"/>
    </source>
</evidence>
<keyword evidence="8" id="KW-1185">Reference proteome</keyword>
<dbReference type="SUPFAM" id="SSF52833">
    <property type="entry name" value="Thioredoxin-like"/>
    <property type="match status" value="1"/>
</dbReference>
<dbReference type="PANTHER" id="PTHR11592">
    <property type="entry name" value="GLUTATHIONE PEROXIDASE"/>
    <property type="match status" value="1"/>
</dbReference>
<sequence length="158" mass="17953">MKTIYDYKAKSLQGKEVAFDEFKGKVVVVVNTASKCGFTPQYAGLEQLYEKYKDQGLVVLGFPCNQFGNQEPGGAKEIQEGCLVNYGVSFRMFEKIDVNGEKEHPLYTFLKEKQPGILGSKIKWNFTKFLIDKNGNPVKRFAPITKPEKMEKDILKLL</sequence>
<feature type="active site" evidence="4">
    <location>
        <position position="36"/>
    </location>
</feature>
<dbReference type="InterPro" id="IPR036249">
    <property type="entry name" value="Thioredoxin-like_sf"/>
</dbReference>
<dbReference type="Pfam" id="PF00255">
    <property type="entry name" value="GSHPx"/>
    <property type="match status" value="1"/>
</dbReference>
<dbReference type="PIRSF" id="PIRSF000303">
    <property type="entry name" value="Glutathion_perox"/>
    <property type="match status" value="1"/>
</dbReference>
<dbReference type="PROSITE" id="PS00460">
    <property type="entry name" value="GLUTATHIONE_PEROXID_1"/>
    <property type="match status" value="1"/>
</dbReference>
<dbReference type="PANTHER" id="PTHR11592:SF78">
    <property type="entry name" value="GLUTATHIONE PEROXIDASE"/>
    <property type="match status" value="1"/>
</dbReference>
<dbReference type="PROSITE" id="PS51352">
    <property type="entry name" value="THIOREDOXIN_2"/>
    <property type="match status" value="1"/>
</dbReference>
<proteinExistence type="inferred from homology"/>
<evidence type="ECO:0000256" key="4">
    <source>
        <dbReference type="PIRSR" id="PIRSR000303-1"/>
    </source>
</evidence>
<evidence type="ECO:0000256" key="3">
    <source>
        <dbReference type="ARBA" id="ARBA00023002"/>
    </source>
</evidence>
<evidence type="ECO:0000259" key="6">
    <source>
        <dbReference type="PROSITE" id="PS51352"/>
    </source>
</evidence>
<keyword evidence="2 5" id="KW-0575">Peroxidase</keyword>
<evidence type="ECO:0000313" key="7">
    <source>
        <dbReference type="EMBL" id="RKD89904.1"/>
    </source>
</evidence>
<evidence type="ECO:0000313" key="8">
    <source>
        <dbReference type="Proteomes" id="UP000283387"/>
    </source>
</evidence>
<dbReference type="EMBL" id="RAPN01000001">
    <property type="protein sequence ID" value="RKD89904.1"/>
    <property type="molecule type" value="Genomic_DNA"/>
</dbReference>
<dbReference type="PROSITE" id="PS51355">
    <property type="entry name" value="GLUTATHIONE_PEROXID_3"/>
    <property type="match status" value="1"/>
</dbReference>
<dbReference type="InterPro" id="IPR029760">
    <property type="entry name" value="GPX_CS"/>
</dbReference>
<accession>A0A419W395</accession>
<comment type="caution">
    <text evidence="7">The sequence shown here is derived from an EMBL/GenBank/DDBJ whole genome shotgun (WGS) entry which is preliminary data.</text>
</comment>
<evidence type="ECO:0000256" key="2">
    <source>
        <dbReference type="ARBA" id="ARBA00022559"/>
    </source>
</evidence>
<dbReference type="GO" id="GO:0034599">
    <property type="term" value="P:cellular response to oxidative stress"/>
    <property type="evidence" value="ECO:0007669"/>
    <property type="project" value="TreeGrafter"/>
</dbReference>
<dbReference type="PROSITE" id="PS00763">
    <property type="entry name" value="GLUTATHIONE_PEROXID_2"/>
    <property type="match status" value="1"/>
</dbReference>
<dbReference type="GO" id="GO:0004601">
    <property type="term" value="F:peroxidase activity"/>
    <property type="evidence" value="ECO:0007669"/>
    <property type="project" value="UniProtKB-KW"/>
</dbReference>
<dbReference type="InterPro" id="IPR029759">
    <property type="entry name" value="GPX_AS"/>
</dbReference>
<gene>
    <name evidence="7" type="ORF">BC643_0238</name>
</gene>
<dbReference type="InterPro" id="IPR013766">
    <property type="entry name" value="Thioredoxin_domain"/>
</dbReference>
<dbReference type="RefSeq" id="WP_120271349.1">
    <property type="nucleotide sequence ID" value="NZ_RAPN01000001.1"/>
</dbReference>
<dbReference type="Gene3D" id="3.40.30.10">
    <property type="entry name" value="Glutaredoxin"/>
    <property type="match status" value="1"/>
</dbReference>
<feature type="domain" description="Thioredoxin" evidence="6">
    <location>
        <begin position="1"/>
        <end position="158"/>
    </location>
</feature>
<keyword evidence="3 5" id="KW-0560">Oxidoreductase</keyword>
<name>A0A419W395_9BACT</name>
<reference evidence="7 8" key="1">
    <citation type="submission" date="2018-09" db="EMBL/GenBank/DDBJ databases">
        <title>Genomic Encyclopedia of Archaeal and Bacterial Type Strains, Phase II (KMG-II): from individual species to whole genera.</title>
        <authorList>
            <person name="Goeker M."/>
        </authorList>
    </citation>
    <scope>NUCLEOTIDE SEQUENCE [LARGE SCALE GENOMIC DNA]</scope>
    <source>
        <strain evidence="7 8">DSM 27148</strain>
    </source>
</reference>
<dbReference type="InterPro" id="IPR000889">
    <property type="entry name" value="Glutathione_peroxidase"/>
</dbReference>
<dbReference type="PRINTS" id="PR01011">
    <property type="entry name" value="GLUTPROXDASE"/>
</dbReference>
<evidence type="ECO:0000256" key="5">
    <source>
        <dbReference type="RuleBase" id="RU000499"/>
    </source>
</evidence>
<dbReference type="FunFam" id="3.40.30.10:FF:000010">
    <property type="entry name" value="Glutathione peroxidase"/>
    <property type="match status" value="1"/>
</dbReference>
<dbReference type="AlphaFoldDB" id="A0A419W395"/>
<dbReference type="CDD" id="cd00340">
    <property type="entry name" value="GSH_Peroxidase"/>
    <property type="match status" value="1"/>
</dbReference>
<comment type="similarity">
    <text evidence="1 5">Belongs to the glutathione peroxidase family.</text>
</comment>
<protein>
    <recommendedName>
        <fullName evidence="5">Glutathione peroxidase</fullName>
    </recommendedName>
</protein>